<dbReference type="AlphaFoldDB" id="A0A964RNR0"/>
<evidence type="ECO:0000313" key="1">
    <source>
        <dbReference type="EMBL" id="MVX64895.1"/>
    </source>
</evidence>
<dbReference type="EMBL" id="WSRQ01000023">
    <property type="protein sequence ID" value="MVX64895.1"/>
    <property type="molecule type" value="Genomic_DNA"/>
</dbReference>
<gene>
    <name evidence="1" type="ORF">GKZ28_14450</name>
</gene>
<comment type="caution">
    <text evidence="1">The sequence shown here is derived from an EMBL/GenBank/DDBJ whole genome shotgun (WGS) entry which is preliminary data.</text>
</comment>
<organism evidence="1 2">
    <name type="scientific">Clostridium chromiireducens</name>
    <dbReference type="NCBI Taxonomy" id="225345"/>
    <lineage>
        <taxon>Bacteria</taxon>
        <taxon>Bacillati</taxon>
        <taxon>Bacillota</taxon>
        <taxon>Clostridia</taxon>
        <taxon>Eubacteriales</taxon>
        <taxon>Clostridiaceae</taxon>
        <taxon>Clostridium</taxon>
    </lineage>
</organism>
<name>A0A964RNR0_9CLOT</name>
<proteinExistence type="predicted"/>
<evidence type="ECO:0000313" key="2">
    <source>
        <dbReference type="Proteomes" id="UP000656077"/>
    </source>
</evidence>
<dbReference type="RefSeq" id="WP_160359726.1">
    <property type="nucleotide sequence ID" value="NZ_WSRQ01000023.1"/>
</dbReference>
<sequence>MSKFEQNPLNTINGIMFTDKAVKALSEVKIDELNDKELRSILNKAEHDGNIIIADSRDAVWTEEDMQAVCCSDDMNDLYKVEELKLYTSKYPPNEGGYSVYGKFGDTSEFLRNYLMIVDYSDEKSCNRIFEDNLNCILWYDKDNELKEAVDNQLEKVKNDILEDEVLILQGKTFDSLEAQIGIFVGSKEEYEFMGVAYGKRVYRIKDKFYYLSTDSGRYEGIYYWILQELGKKGYEYFRNR</sequence>
<dbReference type="Proteomes" id="UP000656077">
    <property type="component" value="Unassembled WGS sequence"/>
</dbReference>
<reference evidence="1" key="1">
    <citation type="submission" date="2019-12" db="EMBL/GenBank/DDBJ databases">
        <title>Microbes associate with the intestines of laboratory mice.</title>
        <authorList>
            <person name="Navarre W."/>
            <person name="Wong E."/>
        </authorList>
    </citation>
    <scope>NUCLEOTIDE SEQUENCE</scope>
    <source>
        <strain evidence="1">NM79_F5</strain>
    </source>
</reference>
<accession>A0A964RNR0</accession>
<protein>
    <submittedName>
        <fullName evidence="1">Uncharacterized protein</fullName>
    </submittedName>
</protein>